<gene>
    <name evidence="13" type="ORF">FD04_GL000661</name>
</gene>
<feature type="domain" description="Pterin-binding" evidence="12">
    <location>
        <begin position="118"/>
        <end position="369"/>
    </location>
</feature>
<accession>A0A0R1M0I1</accession>
<keyword evidence="14" id="KW-1185">Reference proteome</keyword>
<evidence type="ECO:0000313" key="13">
    <source>
        <dbReference type="EMBL" id="KRK98916.1"/>
    </source>
</evidence>
<evidence type="ECO:0000256" key="4">
    <source>
        <dbReference type="ARBA" id="ARBA00009503"/>
    </source>
</evidence>
<dbReference type="GO" id="GO:0046654">
    <property type="term" value="P:tetrahydrofolate biosynthetic process"/>
    <property type="evidence" value="ECO:0007669"/>
    <property type="project" value="UniProtKB-UniPathway"/>
</dbReference>
<dbReference type="PATRIC" id="fig|1423776.4.peg.664"/>
<evidence type="ECO:0000256" key="9">
    <source>
        <dbReference type="ARBA" id="ARBA00022842"/>
    </source>
</evidence>
<dbReference type="OrthoDB" id="9811744at2"/>
<protein>
    <recommendedName>
        <fullName evidence="6">Dihydropteroate synthase</fullName>
        <ecNumber evidence="5">2.5.1.15</ecNumber>
    </recommendedName>
    <alternativeName>
        <fullName evidence="11">Dihydropteroate pyrophosphorylase</fullName>
    </alternativeName>
</protein>
<comment type="similarity">
    <text evidence="4">Belongs to the DHPS family.</text>
</comment>
<keyword evidence="8" id="KW-0479">Metal-binding</keyword>
<dbReference type="InterPro" id="IPR045031">
    <property type="entry name" value="DHP_synth-like"/>
</dbReference>
<dbReference type="SUPFAM" id="SSF51717">
    <property type="entry name" value="Dihydropteroate synthetase-like"/>
    <property type="match status" value="1"/>
</dbReference>
<dbReference type="EC" id="2.5.1.15" evidence="5"/>
<dbReference type="InterPro" id="IPR011005">
    <property type="entry name" value="Dihydropteroate_synth-like_sf"/>
</dbReference>
<evidence type="ECO:0000256" key="5">
    <source>
        <dbReference type="ARBA" id="ARBA00012458"/>
    </source>
</evidence>
<dbReference type="GO" id="GO:0046656">
    <property type="term" value="P:folic acid biosynthetic process"/>
    <property type="evidence" value="ECO:0007669"/>
    <property type="project" value="UniProtKB-KW"/>
</dbReference>
<organism evidence="13 14">
    <name type="scientific">Secundilactobacillus odoratitofui DSM 19909 = JCM 15043</name>
    <dbReference type="NCBI Taxonomy" id="1423776"/>
    <lineage>
        <taxon>Bacteria</taxon>
        <taxon>Bacillati</taxon>
        <taxon>Bacillota</taxon>
        <taxon>Bacilli</taxon>
        <taxon>Lactobacillales</taxon>
        <taxon>Lactobacillaceae</taxon>
        <taxon>Secundilactobacillus</taxon>
    </lineage>
</organism>
<dbReference type="PROSITE" id="PS00792">
    <property type="entry name" value="DHPS_1"/>
    <property type="match status" value="1"/>
</dbReference>
<dbReference type="GO" id="GO:0005829">
    <property type="term" value="C:cytosol"/>
    <property type="evidence" value="ECO:0007669"/>
    <property type="project" value="TreeGrafter"/>
</dbReference>
<dbReference type="GO" id="GO:0046872">
    <property type="term" value="F:metal ion binding"/>
    <property type="evidence" value="ECO:0007669"/>
    <property type="project" value="UniProtKB-KW"/>
</dbReference>
<dbReference type="PANTHER" id="PTHR20941">
    <property type="entry name" value="FOLATE SYNTHESIS PROTEINS"/>
    <property type="match status" value="1"/>
</dbReference>
<evidence type="ECO:0000313" key="14">
    <source>
        <dbReference type="Proteomes" id="UP000051160"/>
    </source>
</evidence>
<dbReference type="Pfam" id="PF00809">
    <property type="entry name" value="Pterin_bind"/>
    <property type="match status" value="1"/>
</dbReference>
<dbReference type="InterPro" id="IPR006390">
    <property type="entry name" value="DHP_synth_dom"/>
</dbReference>
<dbReference type="STRING" id="1423776.FD04_GL000661"/>
<dbReference type="Gene3D" id="3.20.20.20">
    <property type="entry name" value="Dihydropteroate synthase-like"/>
    <property type="match status" value="1"/>
</dbReference>
<reference evidence="13 14" key="1">
    <citation type="journal article" date="2015" name="Genome Announc.">
        <title>Expanding the biotechnology potential of lactobacilli through comparative genomics of 213 strains and associated genera.</title>
        <authorList>
            <person name="Sun Z."/>
            <person name="Harris H.M."/>
            <person name="McCann A."/>
            <person name="Guo C."/>
            <person name="Argimon S."/>
            <person name="Zhang W."/>
            <person name="Yang X."/>
            <person name="Jeffery I.B."/>
            <person name="Cooney J.C."/>
            <person name="Kagawa T.F."/>
            <person name="Liu W."/>
            <person name="Song Y."/>
            <person name="Salvetti E."/>
            <person name="Wrobel A."/>
            <person name="Rasinkangas P."/>
            <person name="Parkhill J."/>
            <person name="Rea M.C."/>
            <person name="O'Sullivan O."/>
            <person name="Ritari J."/>
            <person name="Douillard F.P."/>
            <person name="Paul Ross R."/>
            <person name="Yang R."/>
            <person name="Briner A.E."/>
            <person name="Felis G.E."/>
            <person name="de Vos W.M."/>
            <person name="Barrangou R."/>
            <person name="Klaenhammer T.R."/>
            <person name="Caufield P.W."/>
            <person name="Cui Y."/>
            <person name="Zhang H."/>
            <person name="O'Toole P.W."/>
        </authorList>
    </citation>
    <scope>NUCLEOTIDE SEQUENCE [LARGE SCALE GENOMIC DNA]</scope>
    <source>
        <strain evidence="13 14">DSM 19909</strain>
    </source>
</reference>
<evidence type="ECO:0000256" key="3">
    <source>
        <dbReference type="ARBA" id="ARBA00004763"/>
    </source>
</evidence>
<comment type="pathway">
    <text evidence="3">Cofactor biosynthesis; tetrahydrofolate biosynthesis; 7,8-dihydrofolate from 2-amino-4-hydroxy-6-hydroxymethyl-7,8-dihydropteridine diphosphate and 4-aminobenzoate: step 1/2.</text>
</comment>
<dbReference type="NCBIfam" id="TIGR01496">
    <property type="entry name" value="DHPS"/>
    <property type="match status" value="1"/>
</dbReference>
<evidence type="ECO:0000256" key="1">
    <source>
        <dbReference type="ARBA" id="ARBA00000012"/>
    </source>
</evidence>
<keyword evidence="9" id="KW-0460">Magnesium</keyword>
<dbReference type="AlphaFoldDB" id="A0A0R1M0I1"/>
<evidence type="ECO:0000256" key="7">
    <source>
        <dbReference type="ARBA" id="ARBA00022679"/>
    </source>
</evidence>
<evidence type="ECO:0000256" key="8">
    <source>
        <dbReference type="ARBA" id="ARBA00022723"/>
    </source>
</evidence>
<dbReference type="EMBL" id="AZEE01000027">
    <property type="protein sequence ID" value="KRK98916.1"/>
    <property type="molecule type" value="Genomic_DNA"/>
</dbReference>
<dbReference type="Proteomes" id="UP000051160">
    <property type="component" value="Unassembled WGS sequence"/>
</dbReference>
<dbReference type="GO" id="GO:0004156">
    <property type="term" value="F:dihydropteroate synthase activity"/>
    <property type="evidence" value="ECO:0007669"/>
    <property type="project" value="UniProtKB-EC"/>
</dbReference>
<dbReference type="RefSeq" id="WP_056947458.1">
    <property type="nucleotide sequence ID" value="NZ_AZEE01000027.1"/>
</dbReference>
<evidence type="ECO:0000256" key="11">
    <source>
        <dbReference type="ARBA" id="ARBA00030193"/>
    </source>
</evidence>
<dbReference type="PROSITE" id="PS50972">
    <property type="entry name" value="PTERIN_BINDING"/>
    <property type="match status" value="1"/>
</dbReference>
<comment type="cofactor">
    <cofactor evidence="2">
        <name>Mg(2+)</name>
        <dbReference type="ChEBI" id="CHEBI:18420"/>
    </cofactor>
</comment>
<comment type="caution">
    <text evidence="13">The sequence shown here is derived from an EMBL/GenBank/DDBJ whole genome shotgun (WGS) entry which is preliminary data.</text>
</comment>
<dbReference type="UniPathway" id="UPA00077">
    <property type="reaction ID" value="UER00156"/>
</dbReference>
<keyword evidence="10" id="KW-0289">Folate biosynthesis</keyword>
<sequence length="381" mass="43023">MQVTEVTTQFEFAPDLQSHALYQLAQRQRLMILQFEQLTTKQQEALLFRLNQLDAVVMNEGETVTALLTIPAVKLLSTHCQAWFDSTDQEQQVFNQILKTHSLNWQAGDHQFKLRDTEMIYGIMNITPDSFYDGGRYTTMDAVLAHVEQMLTAGADVIEVNGQTTRPGYTEITPELEIERTIPYIKAITSRFPEAVLAIDTYKAPVMSEAIDAGVAIINDVNSFADDPAKLTLMAQSNVGLLTMLNGRQFDFGVMTAESHSFFEQNIQMLVDAGIDFERIAIDQGLGYADSKVNNDDQDYVIMNNVDQFNDLNRPMMVAVSRKGYMGTLLGLKKDERLPMTLVSEVAMIQKGGKIIRVHDVEETRQMVTLLDRINNGYWLK</sequence>
<dbReference type="PANTHER" id="PTHR20941:SF1">
    <property type="entry name" value="FOLIC ACID SYNTHESIS PROTEIN FOL1"/>
    <property type="match status" value="1"/>
</dbReference>
<evidence type="ECO:0000256" key="6">
    <source>
        <dbReference type="ARBA" id="ARBA00016919"/>
    </source>
</evidence>
<evidence type="ECO:0000256" key="10">
    <source>
        <dbReference type="ARBA" id="ARBA00022909"/>
    </source>
</evidence>
<evidence type="ECO:0000256" key="2">
    <source>
        <dbReference type="ARBA" id="ARBA00001946"/>
    </source>
</evidence>
<comment type="catalytic activity">
    <reaction evidence="1">
        <text>(7,8-dihydropterin-6-yl)methyl diphosphate + 4-aminobenzoate = 7,8-dihydropteroate + diphosphate</text>
        <dbReference type="Rhea" id="RHEA:19949"/>
        <dbReference type="ChEBI" id="CHEBI:17836"/>
        <dbReference type="ChEBI" id="CHEBI:17839"/>
        <dbReference type="ChEBI" id="CHEBI:33019"/>
        <dbReference type="ChEBI" id="CHEBI:72950"/>
        <dbReference type="EC" id="2.5.1.15"/>
    </reaction>
</comment>
<keyword evidence="7" id="KW-0808">Transferase</keyword>
<evidence type="ECO:0000259" key="12">
    <source>
        <dbReference type="PROSITE" id="PS50972"/>
    </source>
</evidence>
<name>A0A0R1M0I1_9LACO</name>
<dbReference type="InterPro" id="IPR000489">
    <property type="entry name" value="Pterin-binding_dom"/>
</dbReference>
<proteinExistence type="inferred from homology"/>